<feature type="signal peptide" evidence="1">
    <location>
        <begin position="1"/>
        <end position="24"/>
    </location>
</feature>
<accession>A0A2M4B6W2</accession>
<feature type="chain" id="PRO_5014720865" evidence="1">
    <location>
        <begin position="25"/>
        <end position="66"/>
    </location>
</feature>
<proteinExistence type="predicted"/>
<organism evidence="2">
    <name type="scientific">Anopheles triannulatus</name>
    <dbReference type="NCBI Taxonomy" id="58253"/>
    <lineage>
        <taxon>Eukaryota</taxon>
        <taxon>Metazoa</taxon>
        <taxon>Ecdysozoa</taxon>
        <taxon>Arthropoda</taxon>
        <taxon>Hexapoda</taxon>
        <taxon>Insecta</taxon>
        <taxon>Pterygota</taxon>
        <taxon>Neoptera</taxon>
        <taxon>Endopterygota</taxon>
        <taxon>Diptera</taxon>
        <taxon>Nematocera</taxon>
        <taxon>Culicoidea</taxon>
        <taxon>Culicidae</taxon>
        <taxon>Anophelinae</taxon>
        <taxon>Anopheles</taxon>
    </lineage>
</organism>
<dbReference type="EMBL" id="GGFK01015445">
    <property type="protein sequence ID" value="MBW48766.1"/>
    <property type="molecule type" value="Transcribed_RNA"/>
</dbReference>
<name>A0A2M4B6W2_9DIPT</name>
<dbReference type="AlphaFoldDB" id="A0A2M4B6W2"/>
<keyword evidence="1" id="KW-0732">Signal</keyword>
<sequence>MLILILGPLIFNLLTIHNTSLTDALGFSQLHYTNARDRLFSLFSTGAQKWDCYTLLHGHGANYSEN</sequence>
<reference evidence="2" key="1">
    <citation type="submission" date="2018-01" db="EMBL/GenBank/DDBJ databases">
        <title>An insight into the sialome of Amazonian anophelines.</title>
        <authorList>
            <person name="Ribeiro J.M."/>
            <person name="Scarpassa V."/>
            <person name="Calvo E."/>
        </authorList>
    </citation>
    <scope>NUCLEOTIDE SEQUENCE</scope>
    <source>
        <tissue evidence="2">Salivary glands</tissue>
    </source>
</reference>
<evidence type="ECO:0000256" key="1">
    <source>
        <dbReference type="SAM" id="SignalP"/>
    </source>
</evidence>
<evidence type="ECO:0000313" key="2">
    <source>
        <dbReference type="EMBL" id="MBW48766.1"/>
    </source>
</evidence>
<protein>
    <submittedName>
        <fullName evidence="2">Putative secreted protein</fullName>
    </submittedName>
</protein>